<dbReference type="GO" id="GO:0005739">
    <property type="term" value="C:mitochondrion"/>
    <property type="evidence" value="ECO:0007669"/>
    <property type="project" value="TreeGrafter"/>
</dbReference>
<evidence type="ECO:0000256" key="12">
    <source>
        <dbReference type="RuleBase" id="RU362007"/>
    </source>
</evidence>
<evidence type="ECO:0000256" key="5">
    <source>
        <dbReference type="ARBA" id="ARBA00022741"/>
    </source>
</evidence>
<keyword evidence="8 12" id="KW-0324">Glycolysis</keyword>
<protein>
    <recommendedName>
        <fullName evidence="12">Phosphotransferase</fullName>
        <ecNumber evidence="12">2.7.1.-</ecNumber>
    </recommendedName>
</protein>
<dbReference type="Proteomes" id="UP001186944">
    <property type="component" value="Unassembled WGS sequence"/>
</dbReference>
<dbReference type="EC" id="2.7.1.-" evidence="12"/>
<dbReference type="Pfam" id="PF00349">
    <property type="entry name" value="Hexokinase_1"/>
    <property type="match status" value="1"/>
</dbReference>
<dbReference type="GO" id="GO:0008865">
    <property type="term" value="F:fructokinase activity"/>
    <property type="evidence" value="ECO:0007669"/>
    <property type="project" value="TreeGrafter"/>
</dbReference>
<comment type="caution">
    <text evidence="15">The sequence shown here is derived from an EMBL/GenBank/DDBJ whole genome shotgun (WGS) entry which is preliminary data.</text>
</comment>
<dbReference type="FunFam" id="3.30.420.40:FF:000805">
    <property type="entry name" value="Hexokinase-2"/>
    <property type="match status" value="1"/>
</dbReference>
<feature type="domain" description="Hexokinase N-terminal" evidence="13">
    <location>
        <begin position="2"/>
        <end position="201"/>
    </location>
</feature>
<evidence type="ECO:0000256" key="8">
    <source>
        <dbReference type="ARBA" id="ARBA00023152"/>
    </source>
</evidence>
<keyword evidence="6 12" id="KW-0418">Kinase</keyword>
<dbReference type="Gene3D" id="3.40.367.20">
    <property type="match status" value="1"/>
</dbReference>
<feature type="non-terminal residue" evidence="15">
    <location>
        <position position="1"/>
    </location>
</feature>
<comment type="catalytic activity">
    <reaction evidence="9">
        <text>a D-hexose + ATP = a D-hexose 6-phosphate + ADP + H(+)</text>
        <dbReference type="Rhea" id="RHEA:22740"/>
        <dbReference type="ChEBI" id="CHEBI:4194"/>
        <dbReference type="ChEBI" id="CHEBI:15378"/>
        <dbReference type="ChEBI" id="CHEBI:30616"/>
        <dbReference type="ChEBI" id="CHEBI:229467"/>
        <dbReference type="ChEBI" id="CHEBI:456216"/>
        <dbReference type="EC" id="2.7.1.1"/>
    </reaction>
    <physiologicalReaction direction="left-to-right" evidence="9">
        <dbReference type="Rhea" id="RHEA:22741"/>
    </physiologicalReaction>
</comment>
<dbReference type="FunFam" id="3.40.367.20:FF:000020">
    <property type="entry name" value="Hexokinase-1"/>
    <property type="match status" value="1"/>
</dbReference>
<dbReference type="PROSITE" id="PS51748">
    <property type="entry name" value="HEXOKINASE_2"/>
    <property type="match status" value="1"/>
</dbReference>
<dbReference type="GO" id="GO:0005524">
    <property type="term" value="F:ATP binding"/>
    <property type="evidence" value="ECO:0007669"/>
    <property type="project" value="UniProtKB-UniRule"/>
</dbReference>
<evidence type="ECO:0000256" key="6">
    <source>
        <dbReference type="ARBA" id="ARBA00022777"/>
    </source>
</evidence>
<comment type="catalytic activity">
    <reaction evidence="11">
        <text>D-glucose + ATP = D-glucose 6-phosphate + ADP + H(+)</text>
        <dbReference type="Rhea" id="RHEA:17825"/>
        <dbReference type="ChEBI" id="CHEBI:4167"/>
        <dbReference type="ChEBI" id="CHEBI:15378"/>
        <dbReference type="ChEBI" id="CHEBI:30616"/>
        <dbReference type="ChEBI" id="CHEBI:61548"/>
        <dbReference type="ChEBI" id="CHEBI:456216"/>
        <dbReference type="EC" id="2.7.1.1"/>
    </reaction>
    <physiologicalReaction direction="left-to-right" evidence="11">
        <dbReference type="Rhea" id="RHEA:17826"/>
    </physiologicalReaction>
</comment>
<evidence type="ECO:0000259" key="13">
    <source>
        <dbReference type="Pfam" id="PF00349"/>
    </source>
</evidence>
<gene>
    <name evidence="15" type="ORF">FSP39_002233</name>
</gene>
<evidence type="ECO:0000256" key="11">
    <source>
        <dbReference type="ARBA" id="ARBA00048160"/>
    </source>
</evidence>
<dbReference type="GO" id="GO:0006096">
    <property type="term" value="P:glycolytic process"/>
    <property type="evidence" value="ECO:0007669"/>
    <property type="project" value="UniProtKB-KW"/>
</dbReference>
<evidence type="ECO:0000256" key="4">
    <source>
        <dbReference type="ARBA" id="ARBA00022679"/>
    </source>
</evidence>
<evidence type="ECO:0000259" key="14">
    <source>
        <dbReference type="Pfam" id="PF03727"/>
    </source>
</evidence>
<dbReference type="PANTHER" id="PTHR19443:SF54">
    <property type="entry name" value="PHOSPHOTRANSFERASE"/>
    <property type="match status" value="1"/>
</dbReference>
<keyword evidence="16" id="KW-1185">Reference proteome</keyword>
<evidence type="ECO:0000256" key="3">
    <source>
        <dbReference type="ARBA" id="ARBA00009225"/>
    </source>
</evidence>
<dbReference type="GO" id="GO:0005829">
    <property type="term" value="C:cytosol"/>
    <property type="evidence" value="ECO:0007669"/>
    <property type="project" value="TreeGrafter"/>
</dbReference>
<dbReference type="InterPro" id="IPR001312">
    <property type="entry name" value="Hexokinase"/>
</dbReference>
<dbReference type="InterPro" id="IPR022672">
    <property type="entry name" value="Hexokinase_N"/>
</dbReference>
<organism evidence="15 16">
    <name type="scientific">Pinctada imbricata</name>
    <name type="common">Atlantic pearl-oyster</name>
    <name type="synonym">Pinctada martensii</name>
    <dbReference type="NCBI Taxonomy" id="66713"/>
    <lineage>
        <taxon>Eukaryota</taxon>
        <taxon>Metazoa</taxon>
        <taxon>Spiralia</taxon>
        <taxon>Lophotrochozoa</taxon>
        <taxon>Mollusca</taxon>
        <taxon>Bivalvia</taxon>
        <taxon>Autobranchia</taxon>
        <taxon>Pteriomorphia</taxon>
        <taxon>Pterioida</taxon>
        <taxon>Pterioidea</taxon>
        <taxon>Pteriidae</taxon>
        <taxon>Pinctada</taxon>
    </lineage>
</organism>
<evidence type="ECO:0000256" key="2">
    <source>
        <dbReference type="ARBA" id="ARBA00005028"/>
    </source>
</evidence>
<dbReference type="InterPro" id="IPR022673">
    <property type="entry name" value="Hexokinase_C"/>
</dbReference>
<feature type="domain" description="Hexokinase C-terminal" evidence="14">
    <location>
        <begin position="207"/>
        <end position="413"/>
    </location>
</feature>
<evidence type="ECO:0000256" key="10">
    <source>
        <dbReference type="ARBA" id="ARBA00047905"/>
    </source>
</evidence>
<evidence type="ECO:0000256" key="9">
    <source>
        <dbReference type="ARBA" id="ARBA00044613"/>
    </source>
</evidence>
<proteinExistence type="inferred from homology"/>
<dbReference type="InterPro" id="IPR043129">
    <property type="entry name" value="ATPase_NBD"/>
</dbReference>
<comment type="pathway">
    <text evidence="1">Carbohydrate degradation; glycolysis; D-glyceraldehyde 3-phosphate and glycerone phosphate from D-glucose: step 1/4.</text>
</comment>
<reference evidence="15" key="1">
    <citation type="submission" date="2019-08" db="EMBL/GenBank/DDBJ databases">
        <title>The improved chromosome-level genome for the pearl oyster Pinctada fucata martensii using PacBio sequencing and Hi-C.</title>
        <authorList>
            <person name="Zheng Z."/>
        </authorList>
    </citation>
    <scope>NUCLEOTIDE SEQUENCE</scope>
    <source>
        <strain evidence="15">ZZ-2019</strain>
        <tissue evidence="15">Adductor muscle</tissue>
    </source>
</reference>
<accession>A0AA88Y2M9</accession>
<comment type="pathway">
    <text evidence="2">Carbohydrate metabolism; hexose metabolism.</text>
</comment>
<dbReference type="AlphaFoldDB" id="A0AA88Y2M9"/>
<dbReference type="GO" id="GO:0001678">
    <property type="term" value="P:intracellular glucose homeostasis"/>
    <property type="evidence" value="ECO:0007669"/>
    <property type="project" value="InterPro"/>
</dbReference>
<dbReference type="GO" id="GO:0004340">
    <property type="term" value="F:glucokinase activity"/>
    <property type="evidence" value="ECO:0007669"/>
    <property type="project" value="TreeGrafter"/>
</dbReference>
<dbReference type="EMBL" id="VSWD01000007">
    <property type="protein sequence ID" value="KAK3096666.1"/>
    <property type="molecule type" value="Genomic_DNA"/>
</dbReference>
<dbReference type="PANTHER" id="PTHR19443">
    <property type="entry name" value="HEXOKINASE"/>
    <property type="match status" value="1"/>
</dbReference>
<evidence type="ECO:0000313" key="16">
    <source>
        <dbReference type="Proteomes" id="UP001186944"/>
    </source>
</evidence>
<evidence type="ECO:0000256" key="1">
    <source>
        <dbReference type="ARBA" id="ARBA00004888"/>
    </source>
</evidence>
<dbReference type="GO" id="GO:0005536">
    <property type="term" value="F:D-glucose binding"/>
    <property type="evidence" value="ECO:0007669"/>
    <property type="project" value="InterPro"/>
</dbReference>
<name>A0AA88Y2M9_PINIB</name>
<dbReference type="Pfam" id="PF03727">
    <property type="entry name" value="Hexokinase_2"/>
    <property type="match status" value="1"/>
</dbReference>
<sequence>KVEDILNEYVLTEETMEKIKLTIEEQMKFANSKDEETRKKSDLFWECTYVTGLMSGKENGQYLGLDLGGTNFRVVGTVFTNGKADIKTKYYNLPTELFTGPCSGIFDHIAESIEKFIKEENISSDTSIPIGFSFSFPSIQKSLKHSVLVTWTKSFKCPDGLGQDPVVMLEEAIHRRGGLSVPVDVIARISDTTGTLMAGNYLDHNCRIGLILGSGSNACFVEKVEKYNKLETDIGSDKVVVNTEWGALGDNGCLDFIKTELDKELDLNSNHVHSFSFEKLFSGLYLGELVRLVLLKLTKDGCLFDGQTTDNLQKPYFFTTDFVSDIESERIVRVLEKLELDTVATADDIAIIRKTCAILSQRGAYVVAIALAVLLKHMNLPEVTIGIDGSLYEFHPKYHDHILDVLTKLVKDTKVTNAYYA</sequence>
<keyword evidence="7 12" id="KW-0067">ATP-binding</keyword>
<comment type="similarity">
    <text evidence="3 12">Belongs to the hexokinase family.</text>
</comment>
<evidence type="ECO:0000256" key="7">
    <source>
        <dbReference type="ARBA" id="ARBA00022840"/>
    </source>
</evidence>
<keyword evidence="4 12" id="KW-0808">Transferase</keyword>
<dbReference type="PRINTS" id="PR00475">
    <property type="entry name" value="HEXOKINASE"/>
</dbReference>
<dbReference type="GO" id="GO:0006006">
    <property type="term" value="P:glucose metabolic process"/>
    <property type="evidence" value="ECO:0007669"/>
    <property type="project" value="TreeGrafter"/>
</dbReference>
<keyword evidence="5 12" id="KW-0547">Nucleotide-binding</keyword>
<evidence type="ECO:0000313" key="15">
    <source>
        <dbReference type="EMBL" id="KAK3096666.1"/>
    </source>
</evidence>
<dbReference type="Gene3D" id="3.30.420.40">
    <property type="match status" value="1"/>
</dbReference>
<comment type="catalytic activity">
    <reaction evidence="10">
        <text>D-fructose + ATP = D-fructose 6-phosphate + ADP + H(+)</text>
        <dbReference type="Rhea" id="RHEA:16125"/>
        <dbReference type="ChEBI" id="CHEBI:15378"/>
        <dbReference type="ChEBI" id="CHEBI:30616"/>
        <dbReference type="ChEBI" id="CHEBI:37721"/>
        <dbReference type="ChEBI" id="CHEBI:61527"/>
        <dbReference type="ChEBI" id="CHEBI:456216"/>
        <dbReference type="EC" id="2.7.1.1"/>
    </reaction>
    <physiologicalReaction direction="left-to-right" evidence="10">
        <dbReference type="Rhea" id="RHEA:16126"/>
    </physiologicalReaction>
</comment>
<dbReference type="SUPFAM" id="SSF53067">
    <property type="entry name" value="Actin-like ATPase domain"/>
    <property type="match status" value="2"/>
</dbReference>